<reference evidence="2 3" key="1">
    <citation type="submission" date="2019-03" db="EMBL/GenBank/DDBJ databases">
        <title>Draft genome sequences of novel Actinobacteria.</title>
        <authorList>
            <person name="Sahin N."/>
            <person name="Ay H."/>
            <person name="Saygin H."/>
        </authorList>
    </citation>
    <scope>NUCLEOTIDE SEQUENCE [LARGE SCALE GENOMIC DNA]</scope>
    <source>
        <strain evidence="2 3">6K102</strain>
    </source>
</reference>
<dbReference type="Gene3D" id="3.40.50.720">
    <property type="entry name" value="NAD(P)-binding Rossmann-like Domain"/>
    <property type="match status" value="1"/>
</dbReference>
<dbReference type="RefSeq" id="WP_132630151.1">
    <property type="nucleotide sequence ID" value="NZ_SMLD01000021.1"/>
</dbReference>
<dbReference type="Pfam" id="PF00899">
    <property type="entry name" value="ThiF"/>
    <property type="match status" value="1"/>
</dbReference>
<evidence type="ECO:0000313" key="2">
    <source>
        <dbReference type="EMBL" id="TDE56289.1"/>
    </source>
</evidence>
<name>A0A4R5FTB6_9ACTN</name>
<dbReference type="EMBL" id="SMLD01000021">
    <property type="protein sequence ID" value="TDE56289.1"/>
    <property type="molecule type" value="Genomic_DNA"/>
</dbReference>
<proteinExistence type="predicted"/>
<dbReference type="InterPro" id="IPR000594">
    <property type="entry name" value="ThiF_NAD_FAD-bd"/>
</dbReference>
<organism evidence="2 3">
    <name type="scientific">Nonomuraea mesophila</name>
    <dbReference type="NCBI Taxonomy" id="2530382"/>
    <lineage>
        <taxon>Bacteria</taxon>
        <taxon>Bacillati</taxon>
        <taxon>Actinomycetota</taxon>
        <taxon>Actinomycetes</taxon>
        <taxon>Streptosporangiales</taxon>
        <taxon>Streptosporangiaceae</taxon>
        <taxon>Nonomuraea</taxon>
    </lineage>
</organism>
<dbReference type="PANTHER" id="PTHR10953">
    <property type="entry name" value="UBIQUITIN-ACTIVATING ENZYME E1"/>
    <property type="match status" value="1"/>
</dbReference>
<protein>
    <recommendedName>
        <fullName evidence="1">THIF-type NAD/FAD binding fold domain-containing protein</fullName>
    </recommendedName>
</protein>
<dbReference type="AlphaFoldDB" id="A0A4R5FTB6"/>
<keyword evidence="3" id="KW-1185">Reference proteome</keyword>
<feature type="domain" description="THIF-type NAD/FAD binding fold" evidence="1">
    <location>
        <begin position="109"/>
        <end position="354"/>
    </location>
</feature>
<dbReference type="GO" id="GO:0008641">
    <property type="term" value="F:ubiquitin-like modifier activating enzyme activity"/>
    <property type="evidence" value="ECO:0007669"/>
    <property type="project" value="InterPro"/>
</dbReference>
<sequence length="359" mass="38810">MRPRLKELAWERSVDKLTLVHDPRDLLVLADPDGVVEKLLLLLREGGRTITELSDELGLPIVDTTDTLKALDERRLLENGDHLGGMSGTAAERHSGNLAFFESFGTLERSREDLQQQLSEAHVLVLGTGGPNAHTIPHLCGLGVRKLTLLDRDTVEARHFSGQYLYRWSDIGARKVERAADWARAFDPDMDVATIDSGVEGAGQLAEILADTRPDLVASGIDQPREADLWVNEACVRHNVPYVRGGMGVTQGIVWSVAPGISACRACIPHDPSDPGHHTGPDEPAAARLRDVRPGTHRGIGPVAGLLGSFGAFEIARHLTAFEPPAYAGRPLTIDFAAGCATTLTEWPRDPDCTVCGGK</sequence>
<evidence type="ECO:0000313" key="3">
    <source>
        <dbReference type="Proteomes" id="UP000295136"/>
    </source>
</evidence>
<dbReference type="SUPFAM" id="SSF69572">
    <property type="entry name" value="Activating enzymes of the ubiquitin-like proteins"/>
    <property type="match status" value="1"/>
</dbReference>
<dbReference type="GO" id="GO:0005737">
    <property type="term" value="C:cytoplasm"/>
    <property type="evidence" value="ECO:0007669"/>
    <property type="project" value="TreeGrafter"/>
</dbReference>
<dbReference type="Proteomes" id="UP000295136">
    <property type="component" value="Unassembled WGS sequence"/>
</dbReference>
<dbReference type="GO" id="GO:0004792">
    <property type="term" value="F:thiosulfate-cyanide sulfurtransferase activity"/>
    <property type="evidence" value="ECO:0007669"/>
    <property type="project" value="TreeGrafter"/>
</dbReference>
<dbReference type="PANTHER" id="PTHR10953:SF102">
    <property type="entry name" value="ADENYLYLTRANSFERASE AND SULFURTRANSFERASE MOCS3"/>
    <property type="match status" value="1"/>
</dbReference>
<dbReference type="InterPro" id="IPR045886">
    <property type="entry name" value="ThiF/MoeB/HesA"/>
</dbReference>
<comment type="caution">
    <text evidence="2">The sequence shown here is derived from an EMBL/GenBank/DDBJ whole genome shotgun (WGS) entry which is preliminary data.</text>
</comment>
<dbReference type="GO" id="GO:0016779">
    <property type="term" value="F:nucleotidyltransferase activity"/>
    <property type="evidence" value="ECO:0007669"/>
    <property type="project" value="TreeGrafter"/>
</dbReference>
<dbReference type="GO" id="GO:0032446">
    <property type="term" value="P:protein modification by small protein conjugation"/>
    <property type="evidence" value="ECO:0007669"/>
    <property type="project" value="TreeGrafter"/>
</dbReference>
<accession>A0A4R5FTB6</accession>
<evidence type="ECO:0000259" key="1">
    <source>
        <dbReference type="Pfam" id="PF00899"/>
    </source>
</evidence>
<dbReference type="InterPro" id="IPR035985">
    <property type="entry name" value="Ubiquitin-activating_enz"/>
</dbReference>
<gene>
    <name evidence="2" type="ORF">E1295_11030</name>
</gene>